<evidence type="ECO:0000256" key="1">
    <source>
        <dbReference type="SAM" id="Phobius"/>
    </source>
</evidence>
<feature type="transmembrane region" description="Helical" evidence="1">
    <location>
        <begin position="7"/>
        <end position="24"/>
    </location>
</feature>
<evidence type="ECO:0000313" key="3">
    <source>
        <dbReference type="Proteomes" id="UP000637267"/>
    </source>
</evidence>
<dbReference type="EMBL" id="BMLX01000001">
    <property type="protein sequence ID" value="GGP18763.1"/>
    <property type="molecule type" value="Genomic_DNA"/>
</dbReference>
<keyword evidence="1" id="KW-0812">Transmembrane</keyword>
<evidence type="ECO:0008006" key="4">
    <source>
        <dbReference type="Google" id="ProtNLM"/>
    </source>
</evidence>
<accession>A0ABQ2P6A8</accession>
<keyword evidence="3" id="KW-1185">Reference proteome</keyword>
<dbReference type="RefSeq" id="WP_188702381.1">
    <property type="nucleotide sequence ID" value="NZ_BMLX01000001.1"/>
</dbReference>
<reference evidence="3" key="1">
    <citation type="journal article" date="2019" name="Int. J. Syst. Evol. Microbiol.">
        <title>The Global Catalogue of Microorganisms (GCM) 10K type strain sequencing project: providing services to taxonomists for standard genome sequencing and annotation.</title>
        <authorList>
            <consortium name="The Broad Institute Genomics Platform"/>
            <consortium name="The Broad Institute Genome Sequencing Center for Infectious Disease"/>
            <person name="Wu L."/>
            <person name="Ma J."/>
        </authorList>
    </citation>
    <scope>NUCLEOTIDE SEQUENCE [LARGE SCALE GENOMIC DNA]</scope>
    <source>
        <strain evidence="3">CGMCC 1.8859</strain>
    </source>
</reference>
<dbReference type="Gene3D" id="3.40.50.150">
    <property type="entry name" value="Vaccinia Virus protein VP39"/>
    <property type="match status" value="1"/>
</dbReference>
<sequence>MSQPLRFVLLQLLALAGMAGLWWLAPQSAVWQLALTGGCLAAIVAWFWHDGRWWSLIHLCFPAAVLVALSWQVPSWLWLVAFIVLFLFSAGAIQSRVPLYLSNQRTLALLSQEIPPNAHLIDLGAGTGTVLAWLRKHRPDVTTTGVETALLPWLIGRCRLGRGADWRRDDAFAQNLGTFDVVYAYLSPEPMPRLWQKVQAECRPGCRLISNSFGVPGHNPDKTIDIGDWKHSKLLIWQSI</sequence>
<feature type="transmembrane region" description="Helical" evidence="1">
    <location>
        <begin position="77"/>
        <end position="95"/>
    </location>
</feature>
<dbReference type="InterPro" id="IPR029063">
    <property type="entry name" value="SAM-dependent_MTases_sf"/>
</dbReference>
<name>A0ABQ2P6A8_9NEIS</name>
<proteinExistence type="predicted"/>
<keyword evidence="1" id="KW-1133">Transmembrane helix</keyword>
<feature type="transmembrane region" description="Helical" evidence="1">
    <location>
        <begin position="30"/>
        <end position="48"/>
    </location>
</feature>
<organism evidence="2 3">
    <name type="scientific">Silvimonas iriomotensis</name>
    <dbReference type="NCBI Taxonomy" id="449662"/>
    <lineage>
        <taxon>Bacteria</taxon>
        <taxon>Pseudomonadati</taxon>
        <taxon>Pseudomonadota</taxon>
        <taxon>Betaproteobacteria</taxon>
        <taxon>Neisseriales</taxon>
        <taxon>Chitinibacteraceae</taxon>
        <taxon>Silvimonas</taxon>
    </lineage>
</organism>
<protein>
    <recommendedName>
        <fullName evidence="4">Class I SAM-dependent methyltransferase</fullName>
    </recommendedName>
</protein>
<dbReference type="SUPFAM" id="SSF53335">
    <property type="entry name" value="S-adenosyl-L-methionine-dependent methyltransferases"/>
    <property type="match status" value="1"/>
</dbReference>
<comment type="caution">
    <text evidence="2">The sequence shown here is derived from an EMBL/GenBank/DDBJ whole genome shotgun (WGS) entry which is preliminary data.</text>
</comment>
<keyword evidence="1" id="KW-0472">Membrane</keyword>
<dbReference type="Proteomes" id="UP000637267">
    <property type="component" value="Unassembled WGS sequence"/>
</dbReference>
<gene>
    <name evidence="2" type="ORF">GCM10010970_06990</name>
</gene>
<feature type="transmembrane region" description="Helical" evidence="1">
    <location>
        <begin position="53"/>
        <end position="71"/>
    </location>
</feature>
<evidence type="ECO:0000313" key="2">
    <source>
        <dbReference type="EMBL" id="GGP18763.1"/>
    </source>
</evidence>